<name>A0A941F558_9BACT</name>
<reference evidence="2" key="2">
    <citation type="submission" date="2021-04" db="EMBL/GenBank/DDBJ databases">
        <authorList>
            <person name="Zhang T."/>
            <person name="Zhang Y."/>
            <person name="Lu D."/>
            <person name="Zuo D."/>
            <person name="Du Z."/>
        </authorList>
    </citation>
    <scope>NUCLEOTIDE SEQUENCE</scope>
    <source>
        <strain evidence="2">JR1</strain>
    </source>
</reference>
<protein>
    <submittedName>
        <fullName evidence="2">Uncharacterized protein</fullName>
    </submittedName>
</protein>
<reference evidence="2" key="1">
    <citation type="journal article" date="2018" name="Int. J. Syst. Evol. Microbiol.">
        <title>Carboxylicivirga sediminis sp. nov., isolated from coastal sediment.</title>
        <authorList>
            <person name="Wang F.Q."/>
            <person name="Ren L.H."/>
            <person name="Zou R.J."/>
            <person name="Sun Y.Z."/>
            <person name="Liu X.J."/>
            <person name="Jiang F."/>
            <person name="Liu L.J."/>
        </authorList>
    </citation>
    <scope>NUCLEOTIDE SEQUENCE</scope>
    <source>
        <strain evidence="2">JR1</strain>
    </source>
</reference>
<feature type="transmembrane region" description="Helical" evidence="1">
    <location>
        <begin position="49"/>
        <end position="69"/>
    </location>
</feature>
<proteinExistence type="predicted"/>
<comment type="caution">
    <text evidence="2">The sequence shown here is derived from an EMBL/GenBank/DDBJ whole genome shotgun (WGS) entry which is preliminary data.</text>
</comment>
<gene>
    <name evidence="2" type="ORF">KDU71_15675</name>
</gene>
<keyword evidence="1" id="KW-1133">Transmembrane helix</keyword>
<keyword evidence="1" id="KW-0472">Membrane</keyword>
<keyword evidence="3" id="KW-1185">Reference proteome</keyword>
<evidence type="ECO:0000256" key="1">
    <source>
        <dbReference type="SAM" id="Phobius"/>
    </source>
</evidence>
<organism evidence="2 3">
    <name type="scientific">Carboxylicivirga sediminis</name>
    <dbReference type="NCBI Taxonomy" id="2006564"/>
    <lineage>
        <taxon>Bacteria</taxon>
        <taxon>Pseudomonadati</taxon>
        <taxon>Bacteroidota</taxon>
        <taxon>Bacteroidia</taxon>
        <taxon>Marinilabiliales</taxon>
        <taxon>Marinilabiliaceae</taxon>
        <taxon>Carboxylicivirga</taxon>
    </lineage>
</organism>
<dbReference type="RefSeq" id="WP_212192038.1">
    <property type="nucleotide sequence ID" value="NZ_JAGTAR010000026.1"/>
</dbReference>
<dbReference type="EMBL" id="JAGTAR010000026">
    <property type="protein sequence ID" value="MBR8537011.1"/>
    <property type="molecule type" value="Genomic_DNA"/>
</dbReference>
<dbReference type="Proteomes" id="UP000679220">
    <property type="component" value="Unassembled WGS sequence"/>
</dbReference>
<keyword evidence="1" id="KW-0812">Transmembrane</keyword>
<evidence type="ECO:0000313" key="3">
    <source>
        <dbReference type="Proteomes" id="UP000679220"/>
    </source>
</evidence>
<evidence type="ECO:0000313" key="2">
    <source>
        <dbReference type="EMBL" id="MBR8537011.1"/>
    </source>
</evidence>
<dbReference type="AlphaFoldDB" id="A0A941F558"/>
<accession>A0A941F558</accession>
<feature type="transmembrane region" description="Helical" evidence="1">
    <location>
        <begin position="139"/>
        <end position="159"/>
    </location>
</feature>
<sequence length="207" mass="23571">MANDNKIKHLEFIQGIINRHNSNSFLIKGWTITISAALYALSGTIKETYLVLLALVPILMFWGLDAFYLSNERCFVDLYSSVSKGAFQLPTGKTLKEKFNANSSNVQNGVIDEFDMNFKKFKIWKDNTWVNVLFSKTILSFYITLLAITIIISVVFNHFNQNKSEIIKVETTINPKEFDVNLNAEPPTIINNIYPSKNSTDSLTRSK</sequence>